<gene>
    <name evidence="1" type="ORF">HYG85_00475</name>
</gene>
<protein>
    <submittedName>
        <fullName evidence="1">Uncharacterized protein</fullName>
    </submittedName>
</protein>
<dbReference type="EMBL" id="CP058561">
    <property type="protein sequence ID" value="QUH27475.1"/>
    <property type="molecule type" value="Genomic_DNA"/>
</dbReference>
<organism evidence="1 2">
    <name type="scientific">Vallitalea guaymasensis</name>
    <dbReference type="NCBI Taxonomy" id="1185412"/>
    <lineage>
        <taxon>Bacteria</taxon>
        <taxon>Bacillati</taxon>
        <taxon>Bacillota</taxon>
        <taxon>Clostridia</taxon>
        <taxon>Lachnospirales</taxon>
        <taxon>Vallitaleaceae</taxon>
        <taxon>Vallitalea</taxon>
    </lineage>
</organism>
<dbReference type="KEGG" id="vgu:HYG85_00475"/>
<evidence type="ECO:0000313" key="1">
    <source>
        <dbReference type="EMBL" id="QUH27475.1"/>
    </source>
</evidence>
<sequence>MDSNTEIDTIVNSNEMNVVKAAIPYMSLENQRNLAVLIKFIELMKTVKLYNNPAINEIQELNRPNITKRDMLYALRSRCSDKNKQIIDIMLNIKNIQSMMTSMNDKPSHQPEINNFNNVNDKVPNETNENLNQEELIKKLKHLMQE</sequence>
<evidence type="ECO:0000313" key="2">
    <source>
        <dbReference type="Proteomes" id="UP000677305"/>
    </source>
</evidence>
<dbReference type="Proteomes" id="UP000677305">
    <property type="component" value="Chromosome"/>
</dbReference>
<keyword evidence="2" id="KW-1185">Reference proteome</keyword>
<accession>A0A8J8SAK5</accession>
<name>A0A8J8SAK5_9FIRM</name>
<dbReference type="AlphaFoldDB" id="A0A8J8SAK5"/>
<proteinExistence type="predicted"/>
<dbReference type="RefSeq" id="WP_212691843.1">
    <property type="nucleotide sequence ID" value="NZ_CP058561.1"/>
</dbReference>
<reference evidence="1 2" key="1">
    <citation type="submission" date="2020-07" db="EMBL/GenBank/DDBJ databases">
        <title>Vallitalea guaymasensis genome.</title>
        <authorList>
            <person name="Postec A."/>
        </authorList>
    </citation>
    <scope>NUCLEOTIDE SEQUENCE [LARGE SCALE GENOMIC DNA]</scope>
    <source>
        <strain evidence="1 2">Ra1766G1</strain>
    </source>
</reference>